<dbReference type="InterPro" id="IPR002557">
    <property type="entry name" value="Chitin-bd_dom"/>
</dbReference>
<dbReference type="EMBL" id="QOIP01000005">
    <property type="protein sequence ID" value="RLU22316.1"/>
    <property type="molecule type" value="Genomic_DNA"/>
</dbReference>
<comment type="caution">
    <text evidence="3">The sequence shown here is derived from an EMBL/GenBank/DDBJ whole genome shotgun (WGS) entry which is preliminary data.</text>
</comment>
<dbReference type="Pfam" id="PF01607">
    <property type="entry name" value="CBM_14"/>
    <property type="match status" value="1"/>
</dbReference>
<dbReference type="AlphaFoldDB" id="A0A3L8DPV0"/>
<dbReference type="Gene3D" id="2.170.140.10">
    <property type="entry name" value="Chitin binding domain"/>
    <property type="match status" value="1"/>
</dbReference>
<feature type="chain" id="PRO_5018018145" description="Chitin-binding type-2 domain-containing protein" evidence="1">
    <location>
        <begin position="21"/>
        <end position="87"/>
    </location>
</feature>
<feature type="domain" description="Chitin-binding type-2" evidence="2">
    <location>
        <begin position="22"/>
        <end position="81"/>
    </location>
</feature>
<keyword evidence="1" id="KW-0732">Signal</keyword>
<feature type="signal peptide" evidence="1">
    <location>
        <begin position="1"/>
        <end position="20"/>
    </location>
</feature>
<gene>
    <name evidence="3" type="ORF">DMN91_004594</name>
</gene>
<dbReference type="InterPro" id="IPR036508">
    <property type="entry name" value="Chitin-bd_dom_sf"/>
</dbReference>
<dbReference type="GO" id="GO:0008061">
    <property type="term" value="F:chitin binding"/>
    <property type="evidence" value="ECO:0007669"/>
    <property type="project" value="InterPro"/>
</dbReference>
<protein>
    <recommendedName>
        <fullName evidence="2">Chitin-binding type-2 domain-containing protein</fullName>
    </recommendedName>
</protein>
<dbReference type="GO" id="GO:0005576">
    <property type="term" value="C:extracellular region"/>
    <property type="evidence" value="ECO:0007669"/>
    <property type="project" value="InterPro"/>
</dbReference>
<proteinExistence type="predicted"/>
<sequence>MSFRLLLLLLLMYCCHLTTAVKRLREDGKSYTVSAYPGDCSKYVMCSGGKCKLEACESTYVFDPVTSTCTHRARGYIKCDFKLSRKL</sequence>
<evidence type="ECO:0000313" key="3">
    <source>
        <dbReference type="EMBL" id="RLU22316.1"/>
    </source>
</evidence>
<dbReference type="OrthoDB" id="6020543at2759"/>
<reference evidence="3 4" key="1">
    <citation type="journal article" date="2018" name="Genome Res.">
        <title>The genomic architecture and molecular evolution of ant odorant receptors.</title>
        <authorList>
            <person name="McKenzie S.K."/>
            <person name="Kronauer D.J.C."/>
        </authorList>
    </citation>
    <scope>NUCLEOTIDE SEQUENCE [LARGE SCALE GENOMIC DNA]</scope>
    <source>
        <strain evidence="3">Clonal line C1</strain>
    </source>
</reference>
<evidence type="ECO:0000313" key="4">
    <source>
        <dbReference type="Proteomes" id="UP000279307"/>
    </source>
</evidence>
<organism evidence="3 4">
    <name type="scientific">Ooceraea biroi</name>
    <name type="common">Clonal raider ant</name>
    <name type="synonym">Cerapachys biroi</name>
    <dbReference type="NCBI Taxonomy" id="2015173"/>
    <lineage>
        <taxon>Eukaryota</taxon>
        <taxon>Metazoa</taxon>
        <taxon>Ecdysozoa</taxon>
        <taxon>Arthropoda</taxon>
        <taxon>Hexapoda</taxon>
        <taxon>Insecta</taxon>
        <taxon>Pterygota</taxon>
        <taxon>Neoptera</taxon>
        <taxon>Endopterygota</taxon>
        <taxon>Hymenoptera</taxon>
        <taxon>Apocrita</taxon>
        <taxon>Aculeata</taxon>
        <taxon>Formicoidea</taxon>
        <taxon>Formicidae</taxon>
        <taxon>Dorylinae</taxon>
        <taxon>Ooceraea</taxon>
    </lineage>
</organism>
<dbReference type="Proteomes" id="UP000279307">
    <property type="component" value="Chromosome 5"/>
</dbReference>
<name>A0A3L8DPV0_OOCBI</name>
<evidence type="ECO:0000256" key="1">
    <source>
        <dbReference type="SAM" id="SignalP"/>
    </source>
</evidence>
<dbReference type="SUPFAM" id="SSF57625">
    <property type="entry name" value="Invertebrate chitin-binding proteins"/>
    <property type="match status" value="1"/>
</dbReference>
<accession>A0A3L8DPV0</accession>
<evidence type="ECO:0000259" key="2">
    <source>
        <dbReference type="PROSITE" id="PS50940"/>
    </source>
</evidence>
<dbReference type="PROSITE" id="PS50940">
    <property type="entry name" value="CHIT_BIND_II"/>
    <property type="match status" value="1"/>
</dbReference>